<dbReference type="PANTHER" id="PTHR10272:SF14">
    <property type="entry name" value="PAF ACETYLHYDROLASE FAMILY PROTEIN"/>
    <property type="match status" value="1"/>
</dbReference>
<evidence type="ECO:0000256" key="2">
    <source>
        <dbReference type="ARBA" id="ARBA00022801"/>
    </source>
</evidence>
<evidence type="ECO:0000313" key="7">
    <source>
        <dbReference type="EMBL" id="RAH79118.1"/>
    </source>
</evidence>
<evidence type="ECO:0000256" key="1">
    <source>
        <dbReference type="ARBA" id="ARBA00013201"/>
    </source>
</evidence>
<dbReference type="GO" id="GO:0016042">
    <property type="term" value="P:lipid catabolic process"/>
    <property type="evidence" value="ECO:0007669"/>
    <property type="project" value="UniProtKB-KW"/>
</dbReference>
<name>A0A8T8WTE9_ASPJA</name>
<keyword evidence="2" id="KW-0378">Hydrolase</keyword>
<dbReference type="PANTHER" id="PTHR10272">
    <property type="entry name" value="PLATELET-ACTIVATING FACTOR ACETYLHYDROLASE"/>
    <property type="match status" value="1"/>
</dbReference>
<evidence type="ECO:0000256" key="6">
    <source>
        <dbReference type="SAM" id="SignalP"/>
    </source>
</evidence>
<dbReference type="OrthoDB" id="2363873at2759"/>
<organism evidence="7 8">
    <name type="scientific">Aspergillus japonicus CBS 114.51</name>
    <dbReference type="NCBI Taxonomy" id="1448312"/>
    <lineage>
        <taxon>Eukaryota</taxon>
        <taxon>Fungi</taxon>
        <taxon>Dikarya</taxon>
        <taxon>Ascomycota</taxon>
        <taxon>Pezizomycotina</taxon>
        <taxon>Eurotiomycetes</taxon>
        <taxon>Eurotiomycetidae</taxon>
        <taxon>Eurotiales</taxon>
        <taxon>Aspergillaceae</taxon>
        <taxon>Aspergillus</taxon>
        <taxon>Aspergillus subgen. Circumdati</taxon>
    </lineage>
</organism>
<sequence>MIRVILAFIYFHLIRLGQTAVVPLPSSTGPCDVTLQASELIDLSRTDPFDPKGGKRALMVTTFTPGSCGSVLSTSYIPNATARYEDEFFQSFGITSGTFESFRIQTQTEQQPPPSSLEGNYPVVLFSPALGTSRLIYTSLLQDLASYGFAVISVDHPYDADIVEYPDGRTIVGILGNISTDAQYDSALNVRVQDMRFVLNQTHNTTALGDIFPLARGNAQLLSLDRATIFGHSLGGATAAQTLMVDSRFVGGINLDGSLWGSVVDEGLSRPFLMFGNANHTQATDASWAAVWPHLRGWKLELQLAQSKHYTFSDFPVLVDALSISDEAKQIVQAGYIGTIGGLRARNVIVSYITATLRYFVHGLPTSTKILIPKDLRQQLLFPSPIGTISHGINRHPPRCTAPSRAATGSPGRGERRSGAAVICGGRVRLFTDEPTFRQPVALPVYHLNEAEWPAVDGMAPPLPVLLAFQERLMKSGTGLTEERL</sequence>
<reference evidence="7 8" key="1">
    <citation type="submission" date="2018-02" db="EMBL/GenBank/DDBJ databases">
        <title>The genomes of Aspergillus section Nigri reveals drivers in fungal speciation.</title>
        <authorList>
            <consortium name="DOE Joint Genome Institute"/>
            <person name="Vesth T.C."/>
            <person name="Nybo J."/>
            <person name="Theobald S."/>
            <person name="Brandl J."/>
            <person name="Frisvad J.C."/>
            <person name="Nielsen K.F."/>
            <person name="Lyhne E.K."/>
            <person name="Kogle M.E."/>
            <person name="Kuo A."/>
            <person name="Riley R."/>
            <person name="Clum A."/>
            <person name="Nolan M."/>
            <person name="Lipzen A."/>
            <person name="Salamov A."/>
            <person name="Henrissat B."/>
            <person name="Wiebenga A."/>
            <person name="De vries R.P."/>
            <person name="Grigoriev I.V."/>
            <person name="Mortensen U.H."/>
            <person name="Andersen M.R."/>
            <person name="Baker S.E."/>
        </authorList>
    </citation>
    <scope>NUCLEOTIDE SEQUENCE [LARGE SCALE GENOMIC DNA]</scope>
    <source>
        <strain evidence="7 8">CBS 114.51</strain>
    </source>
</reference>
<evidence type="ECO:0000256" key="3">
    <source>
        <dbReference type="ARBA" id="ARBA00022963"/>
    </source>
</evidence>
<dbReference type="Proteomes" id="UP000249497">
    <property type="component" value="Unassembled WGS sequence"/>
</dbReference>
<keyword evidence="6" id="KW-0732">Signal</keyword>
<evidence type="ECO:0000256" key="4">
    <source>
        <dbReference type="ARBA" id="ARBA00023098"/>
    </source>
</evidence>
<dbReference type="GeneID" id="37177521"/>
<proteinExistence type="predicted"/>
<dbReference type="GO" id="GO:0003847">
    <property type="term" value="F:1-alkyl-2-acetylglycerophosphocholine esterase activity"/>
    <property type="evidence" value="ECO:0007669"/>
    <property type="project" value="UniProtKB-EC"/>
</dbReference>
<dbReference type="Gene3D" id="3.40.50.1820">
    <property type="entry name" value="alpha/beta hydrolase"/>
    <property type="match status" value="1"/>
</dbReference>
<feature type="signal peptide" evidence="6">
    <location>
        <begin position="1"/>
        <end position="19"/>
    </location>
</feature>
<evidence type="ECO:0000313" key="8">
    <source>
        <dbReference type="Proteomes" id="UP000249497"/>
    </source>
</evidence>
<keyword evidence="3" id="KW-0442">Lipid degradation</keyword>
<dbReference type="EMBL" id="KZ824818">
    <property type="protein sequence ID" value="RAH79118.1"/>
    <property type="molecule type" value="Genomic_DNA"/>
</dbReference>
<feature type="chain" id="PRO_5035832631" description="1-alkyl-2-acetylglycerophosphocholine esterase" evidence="6">
    <location>
        <begin position="20"/>
        <end position="485"/>
    </location>
</feature>
<evidence type="ECO:0000256" key="5">
    <source>
        <dbReference type="SAM" id="MobiDB-lite"/>
    </source>
</evidence>
<dbReference type="SUPFAM" id="SSF53474">
    <property type="entry name" value="alpha/beta-Hydrolases"/>
    <property type="match status" value="1"/>
</dbReference>
<keyword evidence="4" id="KW-0443">Lipid metabolism</keyword>
<dbReference type="RefSeq" id="XP_025525012.1">
    <property type="nucleotide sequence ID" value="XM_025673829.1"/>
</dbReference>
<dbReference type="EC" id="3.1.1.47" evidence="1"/>
<keyword evidence="8" id="KW-1185">Reference proteome</keyword>
<dbReference type="AlphaFoldDB" id="A0A8T8WTE9"/>
<gene>
    <name evidence="7" type="ORF">BO86DRAFT_402140</name>
</gene>
<dbReference type="InterPro" id="IPR029058">
    <property type="entry name" value="AB_hydrolase_fold"/>
</dbReference>
<protein>
    <recommendedName>
        <fullName evidence="1">1-alkyl-2-acetylglycerophosphocholine esterase</fullName>
        <ecNumber evidence="1">3.1.1.47</ecNumber>
    </recommendedName>
</protein>
<feature type="region of interest" description="Disordered" evidence="5">
    <location>
        <begin position="393"/>
        <end position="418"/>
    </location>
</feature>
<dbReference type="Pfam" id="PF03403">
    <property type="entry name" value="PAF-AH_p_II"/>
    <property type="match status" value="2"/>
</dbReference>
<accession>A0A8T8WTE9</accession>